<proteinExistence type="predicted"/>
<dbReference type="EMBL" id="PHWZ01000101">
    <property type="protein sequence ID" value="TEY71116.1"/>
    <property type="molecule type" value="Genomic_DNA"/>
</dbReference>
<gene>
    <name evidence="1" type="ORF">BOTCAL_0101g00090</name>
</gene>
<organism evidence="1 2">
    <name type="scientific">Botryotinia calthae</name>
    <dbReference type="NCBI Taxonomy" id="38488"/>
    <lineage>
        <taxon>Eukaryota</taxon>
        <taxon>Fungi</taxon>
        <taxon>Dikarya</taxon>
        <taxon>Ascomycota</taxon>
        <taxon>Pezizomycotina</taxon>
        <taxon>Leotiomycetes</taxon>
        <taxon>Helotiales</taxon>
        <taxon>Sclerotiniaceae</taxon>
        <taxon>Botryotinia</taxon>
    </lineage>
</organism>
<dbReference type="OrthoDB" id="3542716at2759"/>
<comment type="caution">
    <text evidence="1">The sequence shown here is derived from an EMBL/GenBank/DDBJ whole genome shotgun (WGS) entry which is preliminary data.</text>
</comment>
<sequence length="206" mass="22839">MPYSPFKMATCSSKAPEYQMGEYVFTTTGWHVPKPEDISNDVTFIIAHRESSKPFQTMMGGTFSRNGRGPEVSDRRITFLNLPAAIKKKCPTVKKGGFVGTKAEDGNKVDLDGSVAPYSVVIPESSEDGEGESSRTNLIAFHLSAYSRTLETWYLEKALRLMEEADEDFKYQPAPSNTALRAFLDNGEEDFGQADAEAMKKEIAEL</sequence>
<evidence type="ECO:0000313" key="2">
    <source>
        <dbReference type="Proteomes" id="UP000297299"/>
    </source>
</evidence>
<evidence type="ECO:0000313" key="1">
    <source>
        <dbReference type="EMBL" id="TEY71116.1"/>
    </source>
</evidence>
<protein>
    <submittedName>
        <fullName evidence="1">Uncharacterized protein</fullName>
    </submittedName>
</protein>
<keyword evidence="2" id="KW-1185">Reference proteome</keyword>
<dbReference type="Proteomes" id="UP000297299">
    <property type="component" value="Unassembled WGS sequence"/>
</dbReference>
<reference evidence="1 2" key="1">
    <citation type="submission" date="2017-11" db="EMBL/GenBank/DDBJ databases">
        <title>Comparative genomics of Botrytis spp.</title>
        <authorList>
            <person name="Valero-Jimenez C.A."/>
            <person name="Tapia P."/>
            <person name="Veloso J."/>
            <person name="Silva-Moreno E."/>
            <person name="Staats M."/>
            <person name="Valdes J.H."/>
            <person name="Van Kan J.A.L."/>
        </authorList>
    </citation>
    <scope>NUCLEOTIDE SEQUENCE [LARGE SCALE GENOMIC DNA]</scope>
    <source>
        <strain evidence="1 2">MUCL2830</strain>
    </source>
</reference>
<accession>A0A4Y8D628</accession>
<name>A0A4Y8D628_9HELO</name>
<dbReference type="AlphaFoldDB" id="A0A4Y8D628"/>